<dbReference type="EMBL" id="QNRK01000010">
    <property type="protein sequence ID" value="RBP14120.1"/>
    <property type="molecule type" value="Genomic_DNA"/>
</dbReference>
<evidence type="ECO:0000313" key="6">
    <source>
        <dbReference type="Proteomes" id="UP000253529"/>
    </source>
</evidence>
<accession>A0A366FJF9</accession>
<protein>
    <submittedName>
        <fullName evidence="5">Short-subunit dehydrogenase</fullName>
    </submittedName>
</protein>
<comment type="caution">
    <text evidence="5">The sequence shown here is derived from an EMBL/GenBank/DDBJ whole genome shotgun (WGS) entry which is preliminary data.</text>
</comment>
<reference evidence="5 6" key="1">
    <citation type="submission" date="2018-06" db="EMBL/GenBank/DDBJ databases">
        <title>Genomic Encyclopedia of Type Strains, Phase IV (KMG-IV): sequencing the most valuable type-strain genomes for metagenomic binning, comparative biology and taxonomic classification.</title>
        <authorList>
            <person name="Goeker M."/>
        </authorList>
    </citation>
    <scope>NUCLEOTIDE SEQUENCE [LARGE SCALE GENOMIC DNA]</scope>
    <source>
        <strain evidence="5 6">DSM 24875</strain>
    </source>
</reference>
<dbReference type="PROSITE" id="PS00061">
    <property type="entry name" value="ADH_SHORT"/>
    <property type="match status" value="1"/>
</dbReference>
<dbReference type="OrthoDB" id="9785826at2"/>
<name>A0A366FJF9_9HYPH</name>
<dbReference type="PANTHER" id="PTHR43490">
    <property type="entry name" value="(+)-NEOMENTHOL DEHYDROGENASE"/>
    <property type="match status" value="1"/>
</dbReference>
<dbReference type="AlphaFoldDB" id="A0A366FJF9"/>
<dbReference type="InterPro" id="IPR036291">
    <property type="entry name" value="NAD(P)-bd_dom_sf"/>
</dbReference>
<sequence>MTLEPHGAPARVALVTGANRGIGLEVCRQLAARGVRVFLGARDYEKGAEAARRLAGDVSPVALDVNDPDAPARLAAGIGPVDILINNAGIHYDTWETALKADWRIVREAFETNLFGAWRMAQAFAPEMRARGWGRIVNVSSGAGSLASMGAGTPAYATSKAALNALTRVLAGELAGSGVLVNAVCPGWVATDMGGSGGRPVADGAGSVLWAVDLPADGPTGGFFRDGRPVAW</sequence>
<dbReference type="Pfam" id="PF00106">
    <property type="entry name" value="adh_short"/>
    <property type="match status" value="1"/>
</dbReference>
<keyword evidence="3" id="KW-0560">Oxidoreductase</keyword>
<dbReference type="PRINTS" id="PR00081">
    <property type="entry name" value="GDHRDH"/>
</dbReference>
<dbReference type="InterPro" id="IPR020904">
    <property type="entry name" value="Sc_DH/Rdtase_CS"/>
</dbReference>
<dbReference type="InterPro" id="IPR002347">
    <property type="entry name" value="SDR_fam"/>
</dbReference>
<dbReference type="Proteomes" id="UP000253529">
    <property type="component" value="Unassembled WGS sequence"/>
</dbReference>
<dbReference type="Gene3D" id="3.40.50.720">
    <property type="entry name" value="NAD(P)-binding Rossmann-like Domain"/>
    <property type="match status" value="1"/>
</dbReference>
<evidence type="ECO:0000313" key="5">
    <source>
        <dbReference type="EMBL" id="RBP14120.1"/>
    </source>
</evidence>
<dbReference type="SUPFAM" id="SSF51735">
    <property type="entry name" value="NAD(P)-binding Rossmann-fold domains"/>
    <property type="match status" value="1"/>
</dbReference>
<gene>
    <name evidence="5" type="ORF">DFR50_110146</name>
</gene>
<organism evidence="5 6">
    <name type="scientific">Roseiarcus fermentans</name>
    <dbReference type="NCBI Taxonomy" id="1473586"/>
    <lineage>
        <taxon>Bacteria</taxon>
        <taxon>Pseudomonadati</taxon>
        <taxon>Pseudomonadota</taxon>
        <taxon>Alphaproteobacteria</taxon>
        <taxon>Hyphomicrobiales</taxon>
        <taxon>Roseiarcaceae</taxon>
        <taxon>Roseiarcus</taxon>
    </lineage>
</organism>
<keyword evidence="6" id="KW-1185">Reference proteome</keyword>
<comment type="similarity">
    <text evidence="1 4">Belongs to the short-chain dehydrogenases/reductases (SDR) family.</text>
</comment>
<keyword evidence="2" id="KW-0521">NADP</keyword>
<dbReference type="PRINTS" id="PR00080">
    <property type="entry name" value="SDRFAMILY"/>
</dbReference>
<dbReference type="GO" id="GO:0016491">
    <property type="term" value="F:oxidoreductase activity"/>
    <property type="evidence" value="ECO:0007669"/>
    <property type="project" value="UniProtKB-KW"/>
</dbReference>
<evidence type="ECO:0000256" key="2">
    <source>
        <dbReference type="ARBA" id="ARBA00022857"/>
    </source>
</evidence>
<dbReference type="RefSeq" id="WP_113889251.1">
    <property type="nucleotide sequence ID" value="NZ_QNRK01000010.1"/>
</dbReference>
<proteinExistence type="inferred from homology"/>
<dbReference type="PANTHER" id="PTHR43490:SF99">
    <property type="entry name" value="SHORT-CHAIN DEHYDROGENASE_REDUCTASE"/>
    <property type="match status" value="1"/>
</dbReference>
<evidence type="ECO:0000256" key="4">
    <source>
        <dbReference type="RuleBase" id="RU000363"/>
    </source>
</evidence>
<evidence type="ECO:0000256" key="1">
    <source>
        <dbReference type="ARBA" id="ARBA00006484"/>
    </source>
</evidence>
<evidence type="ECO:0000256" key="3">
    <source>
        <dbReference type="ARBA" id="ARBA00023002"/>
    </source>
</evidence>